<keyword evidence="3" id="KW-1185">Reference proteome</keyword>
<dbReference type="HOGENOM" id="CLU_3035383_0_0_1"/>
<evidence type="ECO:0000313" key="1">
    <source>
        <dbReference type="EMBL" id="KEH28958.1"/>
    </source>
</evidence>
<dbReference type="Proteomes" id="UP000002051">
    <property type="component" value="Chromosome 4"/>
</dbReference>
<protein>
    <submittedName>
        <fullName evidence="1 2">Uncharacterized protein</fullName>
    </submittedName>
</protein>
<dbReference type="EMBL" id="CM001220">
    <property type="protein sequence ID" value="KEH28958.1"/>
    <property type="molecule type" value="Genomic_DNA"/>
</dbReference>
<dbReference type="AlphaFoldDB" id="A0A072UIQ1"/>
<gene>
    <name evidence="1" type="ordered locus">MTR_4g019500</name>
</gene>
<accession>A0A072UIQ1</accession>
<proteinExistence type="predicted"/>
<evidence type="ECO:0000313" key="2">
    <source>
        <dbReference type="EnsemblPlants" id="KEH28958"/>
    </source>
</evidence>
<reference evidence="2" key="3">
    <citation type="submission" date="2015-04" db="UniProtKB">
        <authorList>
            <consortium name="EnsemblPlants"/>
        </authorList>
    </citation>
    <scope>IDENTIFICATION</scope>
    <source>
        <strain evidence="2">cv. Jemalong A17</strain>
    </source>
</reference>
<name>A0A072UIQ1_MEDTR</name>
<evidence type="ECO:0000313" key="3">
    <source>
        <dbReference type="Proteomes" id="UP000002051"/>
    </source>
</evidence>
<dbReference type="EnsemblPlants" id="KEH28958">
    <property type="protein sequence ID" value="KEH28958"/>
    <property type="gene ID" value="MTR_4g019500"/>
</dbReference>
<organism evidence="1 3">
    <name type="scientific">Medicago truncatula</name>
    <name type="common">Barrel medic</name>
    <name type="synonym">Medicago tribuloides</name>
    <dbReference type="NCBI Taxonomy" id="3880"/>
    <lineage>
        <taxon>Eukaryota</taxon>
        <taxon>Viridiplantae</taxon>
        <taxon>Streptophyta</taxon>
        <taxon>Embryophyta</taxon>
        <taxon>Tracheophyta</taxon>
        <taxon>Spermatophyta</taxon>
        <taxon>Magnoliopsida</taxon>
        <taxon>eudicotyledons</taxon>
        <taxon>Gunneridae</taxon>
        <taxon>Pentapetalae</taxon>
        <taxon>rosids</taxon>
        <taxon>fabids</taxon>
        <taxon>Fabales</taxon>
        <taxon>Fabaceae</taxon>
        <taxon>Papilionoideae</taxon>
        <taxon>50 kb inversion clade</taxon>
        <taxon>NPAAA clade</taxon>
        <taxon>Hologalegina</taxon>
        <taxon>IRL clade</taxon>
        <taxon>Trifolieae</taxon>
        <taxon>Medicago</taxon>
    </lineage>
</organism>
<sequence>MKDFSPWIRLDSVVPRWREERIGSRVNSTNWVDDDGNMMIDEGGDKMTVVESRRW</sequence>
<reference evidence="1 3" key="2">
    <citation type="journal article" date="2014" name="BMC Genomics">
        <title>An improved genome release (version Mt4.0) for the model legume Medicago truncatula.</title>
        <authorList>
            <person name="Tang H."/>
            <person name="Krishnakumar V."/>
            <person name="Bidwell S."/>
            <person name="Rosen B."/>
            <person name="Chan A."/>
            <person name="Zhou S."/>
            <person name="Gentzbittel L."/>
            <person name="Childs K.L."/>
            <person name="Yandell M."/>
            <person name="Gundlach H."/>
            <person name="Mayer K.F."/>
            <person name="Schwartz D.C."/>
            <person name="Town C.D."/>
        </authorList>
    </citation>
    <scope>GENOME REANNOTATION</scope>
    <source>
        <strain evidence="1">A17</strain>
        <strain evidence="2 3">cv. Jemalong A17</strain>
    </source>
</reference>
<reference evidence="1 3" key="1">
    <citation type="journal article" date="2011" name="Nature">
        <title>The Medicago genome provides insight into the evolution of rhizobial symbioses.</title>
        <authorList>
            <person name="Young N.D."/>
            <person name="Debelle F."/>
            <person name="Oldroyd G.E."/>
            <person name="Geurts R."/>
            <person name="Cannon S.B."/>
            <person name="Udvardi M.K."/>
            <person name="Benedito V.A."/>
            <person name="Mayer K.F."/>
            <person name="Gouzy J."/>
            <person name="Schoof H."/>
            <person name="Van de Peer Y."/>
            <person name="Proost S."/>
            <person name="Cook D.R."/>
            <person name="Meyers B.C."/>
            <person name="Spannagl M."/>
            <person name="Cheung F."/>
            <person name="De Mita S."/>
            <person name="Krishnakumar V."/>
            <person name="Gundlach H."/>
            <person name="Zhou S."/>
            <person name="Mudge J."/>
            <person name="Bharti A.K."/>
            <person name="Murray J.D."/>
            <person name="Naoumkina M.A."/>
            <person name="Rosen B."/>
            <person name="Silverstein K.A."/>
            <person name="Tang H."/>
            <person name="Rombauts S."/>
            <person name="Zhao P.X."/>
            <person name="Zhou P."/>
            <person name="Barbe V."/>
            <person name="Bardou P."/>
            <person name="Bechner M."/>
            <person name="Bellec A."/>
            <person name="Berger A."/>
            <person name="Berges H."/>
            <person name="Bidwell S."/>
            <person name="Bisseling T."/>
            <person name="Choisne N."/>
            <person name="Couloux A."/>
            <person name="Denny R."/>
            <person name="Deshpande S."/>
            <person name="Dai X."/>
            <person name="Doyle J.J."/>
            <person name="Dudez A.M."/>
            <person name="Farmer A.D."/>
            <person name="Fouteau S."/>
            <person name="Franken C."/>
            <person name="Gibelin C."/>
            <person name="Gish J."/>
            <person name="Goldstein S."/>
            <person name="Gonzalez A.J."/>
            <person name="Green P.J."/>
            <person name="Hallab A."/>
            <person name="Hartog M."/>
            <person name="Hua A."/>
            <person name="Humphray S.J."/>
            <person name="Jeong D.H."/>
            <person name="Jing Y."/>
            <person name="Jocker A."/>
            <person name="Kenton S.M."/>
            <person name="Kim D.J."/>
            <person name="Klee K."/>
            <person name="Lai H."/>
            <person name="Lang C."/>
            <person name="Lin S."/>
            <person name="Macmil S.L."/>
            <person name="Magdelenat G."/>
            <person name="Matthews L."/>
            <person name="McCorrison J."/>
            <person name="Monaghan E.L."/>
            <person name="Mun J.H."/>
            <person name="Najar F.Z."/>
            <person name="Nicholson C."/>
            <person name="Noirot C."/>
            <person name="O'Bleness M."/>
            <person name="Paule C.R."/>
            <person name="Poulain J."/>
            <person name="Prion F."/>
            <person name="Qin B."/>
            <person name="Qu C."/>
            <person name="Retzel E.F."/>
            <person name="Riddle C."/>
            <person name="Sallet E."/>
            <person name="Samain S."/>
            <person name="Samson N."/>
            <person name="Sanders I."/>
            <person name="Saurat O."/>
            <person name="Scarpelli C."/>
            <person name="Schiex T."/>
            <person name="Segurens B."/>
            <person name="Severin A.J."/>
            <person name="Sherrier D.J."/>
            <person name="Shi R."/>
            <person name="Sims S."/>
            <person name="Singer S.R."/>
            <person name="Sinharoy S."/>
            <person name="Sterck L."/>
            <person name="Viollet A."/>
            <person name="Wang B.B."/>
            <person name="Wang K."/>
            <person name="Wang M."/>
            <person name="Wang X."/>
            <person name="Warfsmann J."/>
            <person name="Weissenbach J."/>
            <person name="White D.D."/>
            <person name="White J.D."/>
            <person name="Wiley G.B."/>
            <person name="Wincker P."/>
            <person name="Xing Y."/>
            <person name="Yang L."/>
            <person name="Yao Z."/>
            <person name="Ying F."/>
            <person name="Zhai J."/>
            <person name="Zhou L."/>
            <person name="Zuber A."/>
            <person name="Denarie J."/>
            <person name="Dixon R.A."/>
            <person name="May G.D."/>
            <person name="Schwartz D.C."/>
            <person name="Rogers J."/>
            <person name="Quetier F."/>
            <person name="Town C.D."/>
            <person name="Roe B.A."/>
        </authorList>
    </citation>
    <scope>NUCLEOTIDE SEQUENCE [LARGE SCALE GENOMIC DNA]</scope>
    <source>
        <strain evidence="1">A17</strain>
        <strain evidence="2 3">cv. Jemalong A17</strain>
    </source>
</reference>